<dbReference type="InterPro" id="IPR028939">
    <property type="entry name" value="P5C_Rdtase_cat_N"/>
</dbReference>
<dbReference type="InterPro" id="IPR036291">
    <property type="entry name" value="NAD(P)-bd_dom_sf"/>
</dbReference>
<dbReference type="SUPFAM" id="SSF51735">
    <property type="entry name" value="NAD(P)-binding Rossmann-fold domains"/>
    <property type="match status" value="1"/>
</dbReference>
<dbReference type="Gene3D" id="3.40.50.720">
    <property type="entry name" value="NAD(P)-binding Rossmann-like Domain"/>
    <property type="match status" value="1"/>
</dbReference>
<name>A0ABU3V4Q8_9ACTN</name>
<dbReference type="EMBL" id="JARAKF010000002">
    <property type="protein sequence ID" value="MDU9001164.1"/>
    <property type="molecule type" value="Genomic_DNA"/>
</dbReference>
<dbReference type="Pfam" id="PF03807">
    <property type="entry name" value="F420_oxidored"/>
    <property type="match status" value="1"/>
</dbReference>
<keyword evidence="4" id="KW-1185">Reference proteome</keyword>
<accession>A0ABU3V4Q8</accession>
<dbReference type="RefSeq" id="WP_060897116.1">
    <property type="nucleotide sequence ID" value="NZ_CP108478.1"/>
</dbReference>
<evidence type="ECO:0000256" key="1">
    <source>
        <dbReference type="ARBA" id="ARBA00023002"/>
    </source>
</evidence>
<dbReference type="InterPro" id="IPR051267">
    <property type="entry name" value="STEAP_metalloreductase"/>
</dbReference>
<evidence type="ECO:0000259" key="2">
    <source>
        <dbReference type="Pfam" id="PF03807"/>
    </source>
</evidence>
<organism evidence="3 4">
    <name type="scientific">Streptomyces mirabilis</name>
    <dbReference type="NCBI Taxonomy" id="68239"/>
    <lineage>
        <taxon>Bacteria</taxon>
        <taxon>Bacillati</taxon>
        <taxon>Actinomycetota</taxon>
        <taxon>Actinomycetes</taxon>
        <taxon>Kitasatosporales</taxon>
        <taxon>Streptomycetaceae</taxon>
        <taxon>Streptomyces</taxon>
    </lineage>
</organism>
<dbReference type="PANTHER" id="PTHR14239">
    <property type="entry name" value="DUDULIN-RELATED"/>
    <property type="match status" value="1"/>
</dbReference>
<gene>
    <name evidence="3" type="ORF">PU648_54750</name>
</gene>
<sequence>MSADTRYAIVGTGNIGSALARVFARAGVEVSIANTRGPGSISELAASWGSTVRAVTLTEALASDVIFMAIPFGAVETFGNALPDWNGKIVVDTTNAHYAPNAGDILKGRLSSQYAAEVLPGAQIVKGFNHLPAQTLAAEVPSGQGKRVVFVSSDSGEASSQIAELARTLGLSPVELGRIDEGGRLIEVPGVLVLRNFTEQPLT</sequence>
<proteinExistence type="predicted"/>
<feature type="domain" description="Pyrroline-5-carboxylate reductase catalytic N-terminal" evidence="2">
    <location>
        <begin position="7"/>
        <end position="95"/>
    </location>
</feature>
<evidence type="ECO:0000313" key="4">
    <source>
        <dbReference type="Proteomes" id="UP001257627"/>
    </source>
</evidence>
<dbReference type="Proteomes" id="UP001257627">
    <property type="component" value="Unassembled WGS sequence"/>
</dbReference>
<reference evidence="3 4" key="1">
    <citation type="submission" date="2023-02" db="EMBL/GenBank/DDBJ databases">
        <authorList>
            <person name="Maleckis M."/>
        </authorList>
    </citation>
    <scope>NUCLEOTIDE SEQUENCE [LARGE SCALE GENOMIC DNA]</scope>
    <source>
        <strain evidence="3 4">P8-A2</strain>
    </source>
</reference>
<evidence type="ECO:0000313" key="3">
    <source>
        <dbReference type="EMBL" id="MDU9001164.1"/>
    </source>
</evidence>
<keyword evidence="1" id="KW-0560">Oxidoreductase</keyword>
<protein>
    <submittedName>
        <fullName evidence="3">NAD(P)-binding domain-containing protein</fullName>
    </submittedName>
</protein>
<comment type="caution">
    <text evidence="3">The sequence shown here is derived from an EMBL/GenBank/DDBJ whole genome shotgun (WGS) entry which is preliminary data.</text>
</comment>